<feature type="domain" description="Histidine kinase" evidence="7">
    <location>
        <begin position="315"/>
        <end position="529"/>
    </location>
</feature>
<dbReference type="InterPro" id="IPR052162">
    <property type="entry name" value="Sensor_kinase/Photoreceptor"/>
</dbReference>
<dbReference type="InterPro" id="IPR003661">
    <property type="entry name" value="HisK_dim/P_dom"/>
</dbReference>
<keyword evidence="11" id="KW-1185">Reference proteome</keyword>
<dbReference type="InterPro" id="IPR001610">
    <property type="entry name" value="PAC"/>
</dbReference>
<dbReference type="InterPro" id="IPR004358">
    <property type="entry name" value="Sig_transdc_His_kin-like_C"/>
</dbReference>
<dbReference type="PROSITE" id="PS50112">
    <property type="entry name" value="PAS"/>
    <property type="match status" value="1"/>
</dbReference>
<organism evidence="10 11">
    <name type="scientific">Blastopirellula sediminis</name>
    <dbReference type="NCBI Taxonomy" id="2894196"/>
    <lineage>
        <taxon>Bacteria</taxon>
        <taxon>Pseudomonadati</taxon>
        <taxon>Planctomycetota</taxon>
        <taxon>Planctomycetia</taxon>
        <taxon>Pirellulales</taxon>
        <taxon>Pirellulaceae</taxon>
        <taxon>Blastopirellula</taxon>
    </lineage>
</organism>
<dbReference type="Pfam" id="PF00512">
    <property type="entry name" value="HisKA"/>
    <property type="match status" value="1"/>
</dbReference>
<evidence type="ECO:0000256" key="5">
    <source>
        <dbReference type="ARBA" id="ARBA00022777"/>
    </source>
</evidence>
<dbReference type="PRINTS" id="PR00344">
    <property type="entry name" value="BCTRLSENSOR"/>
</dbReference>
<dbReference type="InterPro" id="IPR036097">
    <property type="entry name" value="HisK_dim/P_sf"/>
</dbReference>
<feature type="domain" description="PAC" evidence="9">
    <location>
        <begin position="245"/>
        <end position="297"/>
    </location>
</feature>
<dbReference type="PANTHER" id="PTHR43304:SF1">
    <property type="entry name" value="PAC DOMAIN-CONTAINING PROTEIN"/>
    <property type="match status" value="1"/>
</dbReference>
<dbReference type="SMART" id="SM00086">
    <property type="entry name" value="PAC"/>
    <property type="match status" value="1"/>
</dbReference>
<dbReference type="InterPro" id="IPR005467">
    <property type="entry name" value="His_kinase_dom"/>
</dbReference>
<dbReference type="InterPro" id="IPR035965">
    <property type="entry name" value="PAS-like_dom_sf"/>
</dbReference>
<comment type="catalytic activity">
    <reaction evidence="1">
        <text>ATP + protein L-histidine = ADP + protein N-phospho-L-histidine.</text>
        <dbReference type="EC" id="2.7.13.3"/>
    </reaction>
</comment>
<protein>
    <recommendedName>
        <fullName evidence="2">histidine kinase</fullName>
        <ecNumber evidence="2">2.7.13.3</ecNumber>
    </recommendedName>
</protein>
<dbReference type="InterPro" id="IPR003594">
    <property type="entry name" value="HATPase_dom"/>
</dbReference>
<dbReference type="CDD" id="cd00082">
    <property type="entry name" value="HisKA"/>
    <property type="match status" value="1"/>
</dbReference>
<feature type="domain" description="PAS" evidence="8">
    <location>
        <begin position="169"/>
        <end position="241"/>
    </location>
</feature>
<dbReference type="AlphaFoldDB" id="A0A9X1MMW9"/>
<name>A0A9X1MMW9_9BACT</name>
<keyword evidence="6" id="KW-0175">Coiled coil</keyword>
<evidence type="ECO:0000256" key="3">
    <source>
        <dbReference type="ARBA" id="ARBA00022553"/>
    </source>
</evidence>
<dbReference type="InterPro" id="IPR013655">
    <property type="entry name" value="PAS_fold_3"/>
</dbReference>
<dbReference type="GO" id="GO:0000155">
    <property type="term" value="F:phosphorelay sensor kinase activity"/>
    <property type="evidence" value="ECO:0007669"/>
    <property type="project" value="InterPro"/>
</dbReference>
<dbReference type="Pfam" id="PF08447">
    <property type="entry name" value="PAS_3"/>
    <property type="match status" value="1"/>
</dbReference>
<dbReference type="InterPro" id="IPR000700">
    <property type="entry name" value="PAS-assoc_C"/>
</dbReference>
<dbReference type="SMART" id="SM00388">
    <property type="entry name" value="HisKA"/>
    <property type="match status" value="1"/>
</dbReference>
<evidence type="ECO:0000259" key="9">
    <source>
        <dbReference type="PROSITE" id="PS50113"/>
    </source>
</evidence>
<proteinExistence type="predicted"/>
<dbReference type="Proteomes" id="UP001139103">
    <property type="component" value="Unassembled WGS sequence"/>
</dbReference>
<dbReference type="PROSITE" id="PS50113">
    <property type="entry name" value="PAC"/>
    <property type="match status" value="1"/>
</dbReference>
<evidence type="ECO:0000259" key="8">
    <source>
        <dbReference type="PROSITE" id="PS50112"/>
    </source>
</evidence>
<reference evidence="10" key="1">
    <citation type="submission" date="2021-11" db="EMBL/GenBank/DDBJ databases">
        <title>Genome sequence.</title>
        <authorList>
            <person name="Sun Q."/>
        </authorList>
    </citation>
    <scope>NUCLEOTIDE SEQUENCE</scope>
    <source>
        <strain evidence="10">JC732</strain>
    </source>
</reference>
<dbReference type="SUPFAM" id="SSF55781">
    <property type="entry name" value="GAF domain-like"/>
    <property type="match status" value="1"/>
</dbReference>
<sequence>MRRSDTIVRTTIQQLGDQSGFPYLQTLVNSLGAGIGCKLSMVGRMLRHDATKVRISAHWERGEREIPDNLIYGLKDTPCEQIARNCLAIFPHALQEQFPKDLMLQELGYVSYAGAPLTDSQGKVIGLIALLDDKPMQEEEMIASLLTLFASGAGKELERQSAESELEENERRLQMLVDLSSDVVWDWDIVTDRLSLSDRLYEILGYGPGAFASTRDAIHTLMHPEDLANHGVWLREYLANGQGSYSHEWRLLANDGRYKWFRSSGTIIRTSQGEPIRMIGVITDVSDAKAAEEERERLISELEQKNAELERFTYTVSHELRSPLVTLSGFVGVLEEDIQAGDADAVAADCHEIMLAVRKMGTLLDNLLELSRLDRVSHPHEDVPLLELVDESLSLLQSRIESAGIEIAINGNLPIIGGDRVRWQQVIQNLLENAVKYRSPENPRIEIGAITDKDRPPTIYVQDNGIGIEPKFQQRVFGLFEKLDPRSEGTGVGLALVQRIVQLQGGRIWLDSLGKGYGSTFYIELPVVDETPVEAE</sequence>
<dbReference type="SUPFAM" id="SSF47384">
    <property type="entry name" value="Homodimeric domain of signal transducing histidine kinase"/>
    <property type="match status" value="1"/>
</dbReference>
<dbReference type="InterPro" id="IPR003018">
    <property type="entry name" value="GAF"/>
</dbReference>
<dbReference type="SUPFAM" id="SSF55874">
    <property type="entry name" value="ATPase domain of HSP90 chaperone/DNA topoisomerase II/histidine kinase"/>
    <property type="match status" value="1"/>
</dbReference>
<evidence type="ECO:0000313" key="11">
    <source>
        <dbReference type="Proteomes" id="UP001139103"/>
    </source>
</evidence>
<dbReference type="EC" id="2.7.13.3" evidence="2"/>
<dbReference type="PROSITE" id="PS50109">
    <property type="entry name" value="HIS_KIN"/>
    <property type="match status" value="1"/>
</dbReference>
<evidence type="ECO:0000256" key="2">
    <source>
        <dbReference type="ARBA" id="ARBA00012438"/>
    </source>
</evidence>
<evidence type="ECO:0000259" key="7">
    <source>
        <dbReference type="PROSITE" id="PS50109"/>
    </source>
</evidence>
<keyword evidence="3" id="KW-0597">Phosphoprotein</keyword>
<keyword evidence="5" id="KW-0418">Kinase</keyword>
<dbReference type="PANTHER" id="PTHR43304">
    <property type="entry name" value="PHYTOCHROME-LIKE PROTEIN CPH1"/>
    <property type="match status" value="1"/>
</dbReference>
<gene>
    <name evidence="10" type="ORF">LOC68_16950</name>
</gene>
<dbReference type="InterPro" id="IPR036890">
    <property type="entry name" value="HATPase_C_sf"/>
</dbReference>
<dbReference type="Gene3D" id="1.10.287.130">
    <property type="match status" value="1"/>
</dbReference>
<evidence type="ECO:0000256" key="1">
    <source>
        <dbReference type="ARBA" id="ARBA00000085"/>
    </source>
</evidence>
<keyword evidence="4" id="KW-0808">Transferase</keyword>
<dbReference type="CDD" id="cd00130">
    <property type="entry name" value="PAS"/>
    <property type="match status" value="1"/>
</dbReference>
<dbReference type="Pfam" id="PF01590">
    <property type="entry name" value="GAF"/>
    <property type="match status" value="1"/>
</dbReference>
<dbReference type="InterPro" id="IPR000014">
    <property type="entry name" value="PAS"/>
</dbReference>
<dbReference type="Pfam" id="PF02518">
    <property type="entry name" value="HATPase_c"/>
    <property type="match status" value="1"/>
</dbReference>
<dbReference type="Gene3D" id="3.30.565.10">
    <property type="entry name" value="Histidine kinase-like ATPase, C-terminal domain"/>
    <property type="match status" value="1"/>
</dbReference>
<evidence type="ECO:0000256" key="6">
    <source>
        <dbReference type="SAM" id="Coils"/>
    </source>
</evidence>
<dbReference type="Gene3D" id="3.30.450.40">
    <property type="match status" value="1"/>
</dbReference>
<comment type="caution">
    <text evidence="10">The sequence shown here is derived from an EMBL/GenBank/DDBJ whole genome shotgun (WGS) entry which is preliminary data.</text>
</comment>
<feature type="coiled-coil region" evidence="6">
    <location>
        <begin position="285"/>
        <end position="315"/>
    </location>
</feature>
<dbReference type="Gene3D" id="3.30.450.20">
    <property type="entry name" value="PAS domain"/>
    <property type="match status" value="1"/>
</dbReference>
<dbReference type="InterPro" id="IPR029016">
    <property type="entry name" value="GAF-like_dom_sf"/>
</dbReference>
<dbReference type="EMBL" id="JAJKFT010000010">
    <property type="protein sequence ID" value="MCC9630083.1"/>
    <property type="molecule type" value="Genomic_DNA"/>
</dbReference>
<dbReference type="NCBIfam" id="TIGR00229">
    <property type="entry name" value="sensory_box"/>
    <property type="match status" value="1"/>
</dbReference>
<dbReference type="SUPFAM" id="SSF55785">
    <property type="entry name" value="PYP-like sensor domain (PAS domain)"/>
    <property type="match status" value="1"/>
</dbReference>
<evidence type="ECO:0000313" key="10">
    <source>
        <dbReference type="EMBL" id="MCC9630083.1"/>
    </source>
</evidence>
<accession>A0A9X1MMW9</accession>
<evidence type="ECO:0000256" key="4">
    <source>
        <dbReference type="ARBA" id="ARBA00022679"/>
    </source>
</evidence>
<dbReference type="SMART" id="SM00387">
    <property type="entry name" value="HATPase_c"/>
    <property type="match status" value="1"/>
</dbReference>